<dbReference type="InterPro" id="IPR022712">
    <property type="entry name" value="Beta_Casp"/>
</dbReference>
<sequence length="1098" mass="118233">MITITPLGQKTASDVASQASTSSSAAPPPRALSYLVQIDSAYLLLDCGAPEDLRFPASSPSATTEHDAAEYTLPDGSLDAAALSSLPLDEALSIAAPRIQLVLLSHSTMHNVGLYAYARARLGLTCPAYATLPTASMARLVTLEASLTLASECDVAALEKRPTRAQREASAKAKRDVEGSKVVKKEEDEDREDEQRDRCVPTRAEIDEAFESIRTLRYLQPTVLDGSGLSSLSLTAHSAGHTLGGTVWKLRSPTSGTVVLAIDWNHVRERHIDGSGVIEGASAVAGGAGALPTASRAGEEAAGTKRAEMLVTSGARLAKQNARRKDKDKSLLDLIHHTLTVSKSTLHLPLDASPRLLEVLLLLDRHWAYAYPNARFPLCLVSRTGKEVIERARTMREWMGKSLQGEEGNAGGADKGRGRRGEVEQHGPLELRFLRIFTSLSALSAAVPREAAKVVITVGPSLLYGPSLRFFREHVAGSRENTLVLTTEREMERGSPSSELKAWWLSGQDGGWTEREVGKPVEGKGRGLAGVEVRERRALEGQELEAFREREREEKEREERKKAMLKRSRKRLEADEEDEDDDEGEEDEEDSSDDEDEDDDEMGAGGLKRKRAGMMDSEAGGTSSLKKRKSTAAADAGSAGKDGDAAGEDTDLLLSHDVYLRGSAARTAANFFNAGQQQQRMQKGPSSSKITAEQRLREARDRHAVGARFRSFPVIERRRRIDAFGEVIDVSRWLSRGRKEEEERQRLEAGAGAQQLGASGTPMVATSTSRNAAALAEQREQEEDELQGAPSKFVHLSNVKVEVHCRIHFLDLDGLIDGRALSIVLPQLAPRRLVLVDTPQPQPTSALVHHGGEDEGALTWWSNPKGGETPTTRFVASLLSLRDFTRDVFAPPLGGTVRVGGQVQSFDVRLGEGVLEGVEMGTYEEWALGWVEGVVKGEQGDEEKESGVVILERRSVEELSAEDQEDDEAVAAAAAEVAAGPNASHPDRLAYTPHAARPATTLFIGSVRLSTLKTLLSTGSARIPAEFGGSGTLVCGTAALASVQGNAATTGGQASAACTVEKSGERITVEGNAGRTFVRVRDAVYKLHARVGGGIGQV</sequence>
<dbReference type="InterPro" id="IPR036866">
    <property type="entry name" value="RibonucZ/Hydroxyglut_hydro"/>
</dbReference>
<dbReference type="RefSeq" id="XP_025359349.1">
    <property type="nucleotide sequence ID" value="XM_025509423.1"/>
</dbReference>
<evidence type="ECO:0000259" key="6">
    <source>
        <dbReference type="SMART" id="SM01027"/>
    </source>
</evidence>
<dbReference type="PANTHER" id="PTHR45922">
    <property type="entry name" value="CLEAVAGE AND POLYADENYLATION SPECIFICITY FACTOR SUBUNIT 2"/>
    <property type="match status" value="1"/>
</dbReference>
<dbReference type="PANTHER" id="PTHR45922:SF1">
    <property type="entry name" value="CLEAVAGE AND POLYADENYLATION SPECIFICITY FACTOR SUBUNIT 2"/>
    <property type="match status" value="1"/>
</dbReference>
<evidence type="ECO:0000256" key="5">
    <source>
        <dbReference type="SAM" id="MobiDB-lite"/>
    </source>
</evidence>
<organism evidence="7 8">
    <name type="scientific">Jaminaea rosea</name>
    <dbReference type="NCBI Taxonomy" id="1569628"/>
    <lineage>
        <taxon>Eukaryota</taxon>
        <taxon>Fungi</taxon>
        <taxon>Dikarya</taxon>
        <taxon>Basidiomycota</taxon>
        <taxon>Ustilaginomycotina</taxon>
        <taxon>Exobasidiomycetes</taxon>
        <taxon>Microstromatales</taxon>
        <taxon>Microstromatales incertae sedis</taxon>
        <taxon>Jaminaea</taxon>
    </lineage>
</organism>
<comment type="similarity">
    <text evidence="4">Belongs to the metallo-beta-lactamase superfamily. RNA-metabolizing metallo-beta-lactamase-like family. CPSF2/YSH1 subfamily.</text>
</comment>
<feature type="domain" description="Beta-Casp" evidence="6">
    <location>
        <begin position="356"/>
        <end position="491"/>
    </location>
</feature>
<reference evidence="7 8" key="1">
    <citation type="journal article" date="2018" name="Mol. Biol. Evol.">
        <title>Broad Genomic Sampling Reveals a Smut Pathogenic Ancestry of the Fungal Clade Ustilaginomycotina.</title>
        <authorList>
            <person name="Kijpornyongpan T."/>
            <person name="Mondo S.J."/>
            <person name="Barry K."/>
            <person name="Sandor L."/>
            <person name="Lee J."/>
            <person name="Lipzen A."/>
            <person name="Pangilinan J."/>
            <person name="LaButti K."/>
            <person name="Hainaut M."/>
            <person name="Henrissat B."/>
            <person name="Grigoriev I.V."/>
            <person name="Spatafora J.W."/>
            <person name="Aime M.C."/>
        </authorList>
    </citation>
    <scope>NUCLEOTIDE SEQUENCE [LARGE SCALE GENOMIC DNA]</scope>
    <source>
        <strain evidence="7 8">MCA 5214</strain>
    </source>
</reference>
<evidence type="ECO:0000313" key="7">
    <source>
        <dbReference type="EMBL" id="PWN24737.1"/>
    </source>
</evidence>
<dbReference type="GO" id="GO:0005847">
    <property type="term" value="C:mRNA cleavage and polyadenylation specificity factor complex"/>
    <property type="evidence" value="ECO:0007669"/>
    <property type="project" value="InterPro"/>
</dbReference>
<evidence type="ECO:0000256" key="3">
    <source>
        <dbReference type="ARBA" id="ARBA00023242"/>
    </source>
</evidence>
<feature type="region of interest" description="Disordered" evidence="5">
    <location>
        <begin position="547"/>
        <end position="648"/>
    </location>
</feature>
<dbReference type="AlphaFoldDB" id="A0A316UHC6"/>
<evidence type="ECO:0000313" key="8">
    <source>
        <dbReference type="Proteomes" id="UP000245884"/>
    </source>
</evidence>
<dbReference type="Pfam" id="PF13299">
    <property type="entry name" value="CPSF100_C"/>
    <property type="match status" value="1"/>
</dbReference>
<evidence type="ECO:0000256" key="4">
    <source>
        <dbReference type="RuleBase" id="RU365006"/>
    </source>
</evidence>
<dbReference type="STRING" id="1569628.A0A316UHC6"/>
<dbReference type="Pfam" id="PF10996">
    <property type="entry name" value="Beta-Casp"/>
    <property type="match status" value="1"/>
</dbReference>
<comment type="subcellular location">
    <subcellularLocation>
        <location evidence="1 4">Nucleus</location>
    </subcellularLocation>
</comment>
<dbReference type="InterPro" id="IPR027075">
    <property type="entry name" value="CPSF2"/>
</dbReference>
<dbReference type="OrthoDB" id="64353at2759"/>
<feature type="compositionally biased region" description="Low complexity" evidence="5">
    <location>
        <begin position="12"/>
        <end position="25"/>
    </location>
</feature>
<protein>
    <recommendedName>
        <fullName evidence="4">Cleavage and polyadenylation specificity factor subunit 2</fullName>
    </recommendedName>
    <alternativeName>
        <fullName evidence="4">Cleavage and polyadenylation specificity factor 100 kDa subunit</fullName>
    </alternativeName>
</protein>
<accession>A0A316UHC6</accession>
<dbReference type="Proteomes" id="UP000245884">
    <property type="component" value="Unassembled WGS sequence"/>
</dbReference>
<dbReference type="SUPFAM" id="SSF56281">
    <property type="entry name" value="Metallo-hydrolase/oxidoreductase"/>
    <property type="match status" value="1"/>
</dbReference>
<keyword evidence="4" id="KW-0694">RNA-binding</keyword>
<keyword evidence="8" id="KW-1185">Reference proteome</keyword>
<dbReference type="SMART" id="SM01027">
    <property type="entry name" value="Beta-Casp"/>
    <property type="match status" value="1"/>
</dbReference>
<feature type="region of interest" description="Disordered" evidence="5">
    <location>
        <begin position="739"/>
        <end position="772"/>
    </location>
</feature>
<feature type="compositionally biased region" description="Acidic residues" evidence="5">
    <location>
        <begin position="574"/>
        <end position="602"/>
    </location>
</feature>
<dbReference type="InterPro" id="IPR025069">
    <property type="entry name" value="Cpsf2_C"/>
</dbReference>
<evidence type="ECO:0000256" key="2">
    <source>
        <dbReference type="ARBA" id="ARBA00022664"/>
    </source>
</evidence>
<dbReference type="EMBL" id="KZ819679">
    <property type="protein sequence ID" value="PWN24737.1"/>
    <property type="molecule type" value="Genomic_DNA"/>
</dbReference>
<dbReference type="GeneID" id="37031246"/>
<feature type="compositionally biased region" description="Basic and acidic residues" evidence="5">
    <location>
        <begin position="547"/>
        <end position="562"/>
    </location>
</feature>
<feature type="region of interest" description="Disordered" evidence="5">
    <location>
        <begin position="160"/>
        <end position="198"/>
    </location>
</feature>
<keyword evidence="2 4" id="KW-0507">mRNA processing</keyword>
<evidence type="ECO:0000256" key="1">
    <source>
        <dbReference type="ARBA" id="ARBA00004123"/>
    </source>
</evidence>
<proteinExistence type="inferred from homology"/>
<feature type="compositionally biased region" description="Polar residues" evidence="5">
    <location>
        <begin position="1"/>
        <end position="11"/>
    </location>
</feature>
<feature type="region of interest" description="Disordered" evidence="5">
    <location>
        <begin position="402"/>
        <end position="421"/>
    </location>
</feature>
<feature type="compositionally biased region" description="Low complexity" evidence="5">
    <location>
        <begin position="749"/>
        <end position="760"/>
    </location>
</feature>
<dbReference type="Gene3D" id="3.60.15.10">
    <property type="entry name" value="Ribonuclease Z/Hydroxyacylglutathione hydrolase-like"/>
    <property type="match status" value="1"/>
</dbReference>
<feature type="region of interest" description="Disordered" evidence="5">
    <location>
        <begin position="1"/>
        <end position="28"/>
    </location>
</feature>
<feature type="compositionally biased region" description="Basic and acidic residues" evidence="5">
    <location>
        <begin position="160"/>
        <end position="186"/>
    </location>
</feature>
<dbReference type="Pfam" id="PF16661">
    <property type="entry name" value="Lactamase_B_6"/>
    <property type="match status" value="1"/>
</dbReference>
<gene>
    <name evidence="7" type="ORF">BDZ90DRAFT_282069</name>
</gene>
<dbReference type="InterPro" id="IPR001279">
    <property type="entry name" value="Metallo-B-lactamas"/>
</dbReference>
<keyword evidence="3 4" id="KW-0539">Nucleus</keyword>
<name>A0A316UHC6_9BASI</name>
<dbReference type="GO" id="GO:0006398">
    <property type="term" value="P:mRNA 3'-end processing by stem-loop binding and cleavage"/>
    <property type="evidence" value="ECO:0007669"/>
    <property type="project" value="InterPro"/>
</dbReference>
<dbReference type="GO" id="GO:0003723">
    <property type="term" value="F:RNA binding"/>
    <property type="evidence" value="ECO:0007669"/>
    <property type="project" value="UniProtKB-KW"/>
</dbReference>